<dbReference type="InterPro" id="IPR036623">
    <property type="entry name" value="Hemimethylated_DNA-bd_sf"/>
</dbReference>
<dbReference type="Gene3D" id="1.20.920.10">
    <property type="entry name" value="Bromodomain-like"/>
    <property type="match status" value="2"/>
</dbReference>
<feature type="repeat" description="WD" evidence="15">
    <location>
        <begin position="361"/>
        <end position="402"/>
    </location>
</feature>
<feature type="compositionally biased region" description="Basic residues" evidence="16">
    <location>
        <begin position="900"/>
        <end position="911"/>
    </location>
</feature>
<dbReference type="InterPro" id="IPR052060">
    <property type="entry name" value="Bromo_WD_repeat"/>
</dbReference>
<dbReference type="PANTHER" id="PTHR16266:SF4">
    <property type="entry name" value="PH-INTERACTING PROTEIN"/>
    <property type="match status" value="1"/>
</dbReference>
<keyword evidence="19" id="KW-1185">Reference proteome</keyword>
<feature type="compositionally biased region" description="Basic and acidic residues" evidence="16">
    <location>
        <begin position="1427"/>
        <end position="1436"/>
    </location>
</feature>
<feature type="region of interest" description="Disordered" evidence="16">
    <location>
        <begin position="1621"/>
        <end position="1759"/>
    </location>
</feature>
<feature type="compositionally biased region" description="Low complexity" evidence="16">
    <location>
        <begin position="666"/>
        <end position="682"/>
    </location>
</feature>
<keyword evidence="3" id="KW-0597">Phosphoprotein</keyword>
<evidence type="ECO:0000259" key="17">
    <source>
        <dbReference type="PROSITE" id="PS50014"/>
    </source>
</evidence>
<dbReference type="GO" id="GO:0005634">
    <property type="term" value="C:nucleus"/>
    <property type="evidence" value="ECO:0007669"/>
    <property type="project" value="UniProtKB-SubCell"/>
</dbReference>
<feature type="compositionally biased region" description="Basic and acidic residues" evidence="16">
    <location>
        <begin position="654"/>
        <end position="665"/>
    </location>
</feature>
<keyword evidence="9" id="KW-0539">Nucleus</keyword>
<dbReference type="InterPro" id="IPR019775">
    <property type="entry name" value="WD40_repeat_CS"/>
</dbReference>
<dbReference type="InterPro" id="IPR057452">
    <property type="entry name" value="BRWD/PHIP_N"/>
</dbReference>
<evidence type="ECO:0000256" key="13">
    <source>
        <dbReference type="ARBA" id="ARBA00081767"/>
    </source>
</evidence>
<evidence type="ECO:0000256" key="9">
    <source>
        <dbReference type="ARBA" id="ARBA00023242"/>
    </source>
</evidence>
<protein>
    <recommendedName>
        <fullName evidence="11">PH-interacting protein</fullName>
    </recommendedName>
    <alternativeName>
        <fullName evidence="13">IRS-1 PH domain-binding protein</fullName>
    </alternativeName>
    <alternativeName>
        <fullName evidence="12">WD repeat-containing protein 11</fullName>
    </alternativeName>
</protein>
<keyword evidence="7" id="KW-0007">Acetylation</keyword>
<organism evidence="18 19">
    <name type="scientific">Cirrhinus molitorella</name>
    <name type="common">mud carp</name>
    <dbReference type="NCBI Taxonomy" id="172907"/>
    <lineage>
        <taxon>Eukaryota</taxon>
        <taxon>Metazoa</taxon>
        <taxon>Chordata</taxon>
        <taxon>Craniata</taxon>
        <taxon>Vertebrata</taxon>
        <taxon>Euteleostomi</taxon>
        <taxon>Actinopterygii</taxon>
        <taxon>Neopterygii</taxon>
        <taxon>Teleostei</taxon>
        <taxon>Ostariophysi</taxon>
        <taxon>Cypriniformes</taxon>
        <taxon>Cyprinidae</taxon>
        <taxon>Labeoninae</taxon>
        <taxon>Labeonini</taxon>
        <taxon>Cirrhinus</taxon>
    </lineage>
</organism>
<feature type="repeat" description="WD" evidence="15">
    <location>
        <begin position="463"/>
        <end position="505"/>
    </location>
</feature>
<comment type="function">
    <text evidence="10">Probable regulator of the insulin and insulin-like growth factor signaling pathways. Stimulates cell proliferation through regulation of cyclin transcription and has an anti-apoptotic activity through AKT1 phosphorylation and activation. Plays a role in the regulation of cell morphology and cytoskeletal organization.</text>
</comment>
<dbReference type="PROSITE" id="PS50014">
    <property type="entry name" value="BROMODOMAIN_2"/>
    <property type="match status" value="2"/>
</dbReference>
<dbReference type="CDD" id="cd00200">
    <property type="entry name" value="WD40"/>
    <property type="match status" value="1"/>
</dbReference>
<feature type="compositionally biased region" description="Low complexity" evidence="16">
    <location>
        <begin position="1674"/>
        <end position="1686"/>
    </location>
</feature>
<dbReference type="Gene3D" id="2.30.30.390">
    <property type="entry name" value="Hemimethylated DNA-binding domain"/>
    <property type="match status" value="1"/>
</dbReference>
<feature type="compositionally biased region" description="Low complexity" evidence="16">
    <location>
        <begin position="833"/>
        <end position="847"/>
    </location>
</feature>
<feature type="compositionally biased region" description="Basic and acidic residues" evidence="16">
    <location>
        <begin position="759"/>
        <end position="776"/>
    </location>
</feature>
<dbReference type="SMART" id="SM00297">
    <property type="entry name" value="BROMO"/>
    <property type="match status" value="2"/>
</dbReference>
<evidence type="ECO:0000256" key="4">
    <source>
        <dbReference type="ARBA" id="ARBA00022574"/>
    </source>
</evidence>
<dbReference type="InterPro" id="IPR001487">
    <property type="entry name" value="Bromodomain"/>
</dbReference>
<dbReference type="GO" id="GO:0007010">
    <property type="term" value="P:cytoskeleton organization"/>
    <property type="evidence" value="ECO:0007669"/>
    <property type="project" value="TreeGrafter"/>
</dbReference>
<reference evidence="18" key="1">
    <citation type="submission" date="2023-08" db="EMBL/GenBank/DDBJ databases">
        <title>Chromosome-level Genome Assembly of mud carp (Cirrhinus molitorella).</title>
        <authorList>
            <person name="Liu H."/>
        </authorList>
    </citation>
    <scope>NUCLEOTIDE SEQUENCE</scope>
    <source>
        <strain evidence="18">Prfri</strain>
        <tissue evidence="18">Muscle</tissue>
    </source>
</reference>
<evidence type="ECO:0000256" key="12">
    <source>
        <dbReference type="ARBA" id="ARBA00075662"/>
    </source>
</evidence>
<feature type="compositionally biased region" description="Polar residues" evidence="16">
    <location>
        <begin position="1542"/>
        <end position="1551"/>
    </location>
</feature>
<keyword evidence="2" id="KW-1017">Isopeptide bond</keyword>
<dbReference type="SUPFAM" id="SSF50978">
    <property type="entry name" value="WD40 repeat-like"/>
    <property type="match status" value="1"/>
</dbReference>
<evidence type="ECO:0000256" key="6">
    <source>
        <dbReference type="ARBA" id="ARBA00022843"/>
    </source>
</evidence>
<feature type="compositionally biased region" description="Polar residues" evidence="16">
    <location>
        <begin position="1291"/>
        <end position="1308"/>
    </location>
</feature>
<accession>A0AA88TJ18</accession>
<dbReference type="Gene3D" id="2.130.10.10">
    <property type="entry name" value="YVTN repeat-like/Quinoprotein amine dehydrogenase"/>
    <property type="match status" value="2"/>
</dbReference>
<dbReference type="PRINTS" id="PR00503">
    <property type="entry name" value="BROMODOMAIN"/>
</dbReference>
<feature type="compositionally biased region" description="Polar residues" evidence="16">
    <location>
        <begin position="1590"/>
        <end position="1603"/>
    </location>
</feature>
<dbReference type="SUPFAM" id="SSF141255">
    <property type="entry name" value="YccV-like"/>
    <property type="match status" value="1"/>
</dbReference>
<keyword evidence="4 15" id="KW-0853">WD repeat</keyword>
<dbReference type="SMART" id="SM00320">
    <property type="entry name" value="WD40"/>
    <property type="match status" value="8"/>
</dbReference>
<evidence type="ECO:0000256" key="2">
    <source>
        <dbReference type="ARBA" id="ARBA00022499"/>
    </source>
</evidence>
<dbReference type="InterPro" id="IPR001680">
    <property type="entry name" value="WD40_rpt"/>
</dbReference>
<dbReference type="PROSITE" id="PS50082">
    <property type="entry name" value="WD_REPEATS_2"/>
    <property type="match status" value="5"/>
</dbReference>
<evidence type="ECO:0000313" key="19">
    <source>
        <dbReference type="Proteomes" id="UP001187343"/>
    </source>
</evidence>
<dbReference type="SMART" id="SM00992">
    <property type="entry name" value="YccV-like"/>
    <property type="match status" value="1"/>
</dbReference>
<evidence type="ECO:0000256" key="16">
    <source>
        <dbReference type="SAM" id="MobiDB-lite"/>
    </source>
</evidence>
<dbReference type="Proteomes" id="UP001187343">
    <property type="component" value="Unassembled WGS sequence"/>
</dbReference>
<comment type="caution">
    <text evidence="18">The sequence shown here is derived from an EMBL/GenBank/DDBJ whole genome shotgun (WGS) entry which is preliminary data.</text>
</comment>
<keyword evidence="5" id="KW-0677">Repeat</keyword>
<feature type="region of interest" description="Disordered" evidence="16">
    <location>
        <begin position="1263"/>
        <end position="1310"/>
    </location>
</feature>
<dbReference type="Pfam" id="PF00400">
    <property type="entry name" value="WD40"/>
    <property type="match status" value="5"/>
</dbReference>
<evidence type="ECO:0000256" key="5">
    <source>
        <dbReference type="ARBA" id="ARBA00022737"/>
    </source>
</evidence>
<dbReference type="FunFam" id="2.130.10.10:FF:000023">
    <property type="entry name" value="Bromodomain and WD repeat domain containing 1"/>
    <property type="match status" value="1"/>
</dbReference>
<dbReference type="GO" id="GO:0006357">
    <property type="term" value="P:regulation of transcription by RNA polymerase II"/>
    <property type="evidence" value="ECO:0007669"/>
    <property type="project" value="TreeGrafter"/>
</dbReference>
<dbReference type="FunFam" id="1.20.920.10:FF:000017">
    <property type="entry name" value="Bromodomain and WD repeat domain containing 1"/>
    <property type="match status" value="1"/>
</dbReference>
<feature type="compositionally biased region" description="Acidic residues" evidence="16">
    <location>
        <begin position="1267"/>
        <end position="1277"/>
    </location>
</feature>
<evidence type="ECO:0000256" key="14">
    <source>
        <dbReference type="PROSITE-ProRule" id="PRU00035"/>
    </source>
</evidence>
<feature type="region of interest" description="Disordered" evidence="16">
    <location>
        <begin position="751"/>
        <end position="915"/>
    </location>
</feature>
<gene>
    <name evidence="18" type="ORF">Q8A67_016289</name>
</gene>
<feature type="compositionally biased region" description="Basic and acidic residues" evidence="16">
    <location>
        <begin position="878"/>
        <end position="899"/>
    </location>
</feature>
<dbReference type="Pfam" id="PF25437">
    <property type="entry name" value="BRWD1_N"/>
    <property type="match status" value="1"/>
</dbReference>
<evidence type="ECO:0000256" key="11">
    <source>
        <dbReference type="ARBA" id="ARBA00069235"/>
    </source>
</evidence>
<dbReference type="GO" id="GO:0009966">
    <property type="term" value="P:regulation of signal transduction"/>
    <property type="evidence" value="ECO:0007669"/>
    <property type="project" value="UniProtKB-ARBA"/>
</dbReference>
<dbReference type="FunFam" id="2.130.10.10:FF:000141">
    <property type="entry name" value="Pleckstrin homology domain interacting protein"/>
    <property type="match status" value="1"/>
</dbReference>
<keyword evidence="8 14" id="KW-0103">Bromodomain</keyword>
<dbReference type="InterPro" id="IPR057451">
    <property type="entry name" value="BRWD/PHIP_AD"/>
</dbReference>
<dbReference type="InterPro" id="IPR036427">
    <property type="entry name" value="Bromodomain-like_sf"/>
</dbReference>
<feature type="repeat" description="WD" evidence="15">
    <location>
        <begin position="263"/>
        <end position="299"/>
    </location>
</feature>
<comment type="subcellular location">
    <subcellularLocation>
        <location evidence="1">Nucleus</location>
    </subcellularLocation>
</comment>
<proteinExistence type="predicted"/>
<dbReference type="InterPro" id="IPR015943">
    <property type="entry name" value="WD40/YVTN_repeat-like_dom_sf"/>
</dbReference>
<evidence type="ECO:0000256" key="10">
    <source>
        <dbReference type="ARBA" id="ARBA00058276"/>
    </source>
</evidence>
<dbReference type="Pfam" id="PF00439">
    <property type="entry name" value="Bromodomain"/>
    <property type="match status" value="2"/>
</dbReference>
<dbReference type="CDD" id="cd05529">
    <property type="entry name" value="Bromo_WDR9_I_like"/>
    <property type="match status" value="1"/>
</dbReference>
<evidence type="ECO:0000256" key="15">
    <source>
        <dbReference type="PROSITE-ProRule" id="PRU00221"/>
    </source>
</evidence>
<keyword evidence="6" id="KW-0832">Ubl conjugation</keyword>
<feature type="compositionally biased region" description="Basic and acidic residues" evidence="16">
    <location>
        <begin position="1649"/>
        <end position="1665"/>
    </location>
</feature>
<feature type="region of interest" description="Disordered" evidence="16">
    <location>
        <begin position="1427"/>
        <end position="1603"/>
    </location>
</feature>
<feature type="compositionally biased region" description="Basic and acidic residues" evidence="16">
    <location>
        <begin position="802"/>
        <end position="820"/>
    </location>
</feature>
<dbReference type="GO" id="GO:0008360">
    <property type="term" value="P:regulation of cell shape"/>
    <property type="evidence" value="ECO:0007669"/>
    <property type="project" value="TreeGrafter"/>
</dbReference>
<dbReference type="Pfam" id="PF25313">
    <property type="entry name" value="BRWD_AD"/>
    <property type="match status" value="1"/>
</dbReference>
<feature type="repeat" description="WD" evidence="15">
    <location>
        <begin position="221"/>
        <end position="252"/>
    </location>
</feature>
<evidence type="ECO:0000256" key="3">
    <source>
        <dbReference type="ARBA" id="ARBA00022553"/>
    </source>
</evidence>
<dbReference type="PANTHER" id="PTHR16266">
    <property type="entry name" value="WD REPEAT DOMAIN 9"/>
    <property type="match status" value="1"/>
</dbReference>
<feature type="repeat" description="WD" evidence="15">
    <location>
        <begin position="179"/>
        <end position="220"/>
    </location>
</feature>
<name>A0AA88TJ18_9TELE</name>
<feature type="domain" description="Bromo" evidence="17">
    <location>
        <begin position="1322"/>
        <end position="1392"/>
    </location>
</feature>
<feature type="compositionally biased region" description="Polar residues" evidence="16">
    <location>
        <begin position="1506"/>
        <end position="1515"/>
    </location>
</feature>
<dbReference type="SUPFAM" id="SSF47370">
    <property type="entry name" value="Bromodomain"/>
    <property type="match status" value="2"/>
</dbReference>
<dbReference type="InterPro" id="IPR011722">
    <property type="entry name" value="Hemimethylated_DNA-bd_dom"/>
</dbReference>
<evidence type="ECO:0000256" key="8">
    <source>
        <dbReference type="ARBA" id="ARBA00023117"/>
    </source>
</evidence>
<dbReference type="PROSITE" id="PS00678">
    <property type="entry name" value="WD_REPEATS_1"/>
    <property type="match status" value="1"/>
</dbReference>
<dbReference type="InterPro" id="IPR036322">
    <property type="entry name" value="WD40_repeat_dom_sf"/>
</dbReference>
<evidence type="ECO:0000256" key="7">
    <source>
        <dbReference type="ARBA" id="ARBA00022990"/>
    </source>
</evidence>
<dbReference type="Pfam" id="PF08755">
    <property type="entry name" value="YccV-like"/>
    <property type="match status" value="1"/>
</dbReference>
<evidence type="ECO:0000256" key="1">
    <source>
        <dbReference type="ARBA" id="ARBA00004123"/>
    </source>
</evidence>
<dbReference type="EMBL" id="JAUYZG010000016">
    <property type="protein sequence ID" value="KAK2885452.1"/>
    <property type="molecule type" value="Genomic_DNA"/>
</dbReference>
<dbReference type="GO" id="GO:0043066">
    <property type="term" value="P:negative regulation of apoptotic process"/>
    <property type="evidence" value="ECO:0007669"/>
    <property type="project" value="UniProtKB-ARBA"/>
</dbReference>
<dbReference type="FunFam" id="1.20.920.10:FF:000008">
    <property type="entry name" value="Bromodomain and WD repeat domain containing 3"/>
    <property type="match status" value="1"/>
</dbReference>
<dbReference type="GO" id="GO:0045893">
    <property type="term" value="P:positive regulation of DNA-templated transcription"/>
    <property type="evidence" value="ECO:0007669"/>
    <property type="project" value="UniProtKB-ARBA"/>
</dbReference>
<dbReference type="GO" id="GO:0003677">
    <property type="term" value="F:DNA binding"/>
    <property type="evidence" value="ECO:0007669"/>
    <property type="project" value="InterPro"/>
</dbReference>
<feature type="domain" description="Bromo" evidence="17">
    <location>
        <begin position="1160"/>
        <end position="1230"/>
    </location>
</feature>
<feature type="region of interest" description="Disordered" evidence="16">
    <location>
        <begin position="654"/>
        <end position="702"/>
    </location>
</feature>
<evidence type="ECO:0000313" key="18">
    <source>
        <dbReference type="EMBL" id="KAK2885452.1"/>
    </source>
</evidence>
<dbReference type="PROSITE" id="PS50294">
    <property type="entry name" value="WD_REPEATS_REGION"/>
    <property type="match status" value="4"/>
</dbReference>
<sequence length="2043" mass="231402">MAAERKHIAQLKSELYFLIARFLEAGPCQDAAETLIREVQEKELLPKRVDWTGKEHPGSYENLVKLYRHISPDHLLQVCERVSPLLEREVPASVPGVNSLLGAGRQSVLRTNKSCKHVVWKGSALAALHCGRPPEPPVIFGSPPNIVETIYSRRLNGSYRLGQLVPTAVYQHMKMHKRILGHLSSVYCVTFDRTGRRIFTGSDDCLVKIWATDDGRLLATLRGHAAEISDMAVNYENTLLAAGSCDKMIRVWCLQTCAPLAVLEGHAASITSLQFSPLCSGNKRFLSSTGADGTICFWQWDARTLKFGQRPSKFTERPRPGVQMICSSFSAGGMFLATGSTDHIIRVYYFGDGQPEKISELESHTDKVDSIQFSHGGDRFVSGSRDGTARIWQLQQQDWRSTLLDMATKLPGKYNPPPLEDKVTKLKVTMVAWDCNDNTVITAANNLTLKVWNSYTGNLIHVLMGHEDEVFVLEPHPFDSRVLFSAGHDGNAIVWDLARGVKIRSYFNMIEGQGHGAVFDCKCSPDGQHFACTDSHGHLLIFGFGSSSRYDKIADQMFFHTDYRPLIRDAHNFVLDEQTQQAPHLMPPPFLVDVDGNPHPPRYQRLVPGRENCREEQLIPQMGLTSSGLNQVVSQQAAEGSSPLDSMIQRLQQEQDQRLGSDTRASRGSVSSPTEVSSPPNVGLRRSGQIEGVRQMHSNAPRSEIATERDLVAWSRRVLVPELSPAIACKQEIWRAAKGEEEINIYRSERRRRSVHSQYHRENRHAIESSMEEGRRHQGNQHNYHTRLAVEETSRQSEPNEEEHSASEGETEARPPSRESSDEEREEKEPWPDDNSSSSDYSSDYSDWTADAGINLEPPKKTSVKKKKKNTSSSEEDGEKKKDPKKERRKEKQDKDGALPKKKKPKEKRKRIPELQNQGLTLEEWLPSAWITDTMPRRCPFTPQMGDEVYYFRQGHEAYVEMAKKNKIFSINPKKQPWHKLELREQELLKIVGIKYEVGLPTLCCLKLAFLDPDTGKLTGGSFSMKYHDMPDVIDFLVLRQQFDNARQRNWMIGDRFRAVIDDAWWFGTIESQEPYQAEYPDSLFQCYNVCWDNGDTEKMSPWDMEEIPNEAFPDELGLSVPLTEEEQKALLYKPLEGEWGSRTRDEECERIIRSIDQLCTLDVATPFELPVDLQAYPTYCTVVAYVTDLSTIRQRLQNRFYRRMSSLMWEVRYIEHNAQTFNEPGAFIVKTAKFVSDLILQFIKDQSCTDIIPLYNSMKKTTFSDSSDDEDEDEEHEAPCTSSRNKKRQQQQPILRSLRSKPSSDPQSWKGRCRELLELIFQCEDSEPFRQPVDLEEYPDYLDIVDTPMDFGTVLNRLLEGEFDTPMDLCKDVRLIFSNSKAYTPSKKSRIYSMSLRLSALFEEHISSILTDFKAAQSLHSERFTRQRLHTERLTRQSVKRRRSSSPSSSASSPERKRRVSSRVPPRSDNAAPPTPAGPSRAPSLRQTHPQVNGKAEPPVVPGRTRSSARFGTQPTDAPSTQSAPPPPPTHSKTAEPSSRVLRTQNSHSIGVSRETESSAVPHSNEGGARESRRKLRTPVKLTPGPVDHNSSPQNSLHLNGHSQVTLGVVRRGRGRPRLETQIQTPAVVPPPPLPQASGKKRGRKSKKELESLRRSSSHEEELHLSTGDEGGASSTAQDSSLSDSGAVTPECPKTRGRPRVIRTPETPAPSSPKALRRSSRRGNEETTPPAPGPALREEPEIFMGEDGSSKGQMRTRNQGRRTAFYNEEDSEEEQRQLLFEDASITFGTSSKGRVRKLTEKAKANLIGCLQKAVMPQITSGVIMQLTLLLSALPAQYLISRWTSGTETQRNIAAQRIIDTWDSVRKSYLSTTAWVDWLNTWIPKLPTFGKEEEEYQTLEEALAIELMMHNNEHGYFAVSKEVRSPRPTYVLHRVGQVVMETENKLVGVILGWDEGLRAPPEWIKRKKYTDSELERAKDTPHYRIVFSGPDSSSILIGYIPQYNVQLFQGFQPDIPILEQYFSHFDGEKFVMEEWLQEIYPDD</sequence>